<reference evidence="3 4" key="1">
    <citation type="journal article" date="2014" name="Nat. Commun.">
        <title>Multiple recent horizontal transfers of a large genomic region in cheese making fungi.</title>
        <authorList>
            <person name="Cheeseman K."/>
            <person name="Ropars J."/>
            <person name="Renault P."/>
            <person name="Dupont J."/>
            <person name="Gouzy J."/>
            <person name="Branca A."/>
            <person name="Abraham A.L."/>
            <person name="Ceppi M."/>
            <person name="Conseiller E."/>
            <person name="Debuchy R."/>
            <person name="Malagnac F."/>
            <person name="Goarin A."/>
            <person name="Silar P."/>
            <person name="Lacoste S."/>
            <person name="Sallet E."/>
            <person name="Bensimon A."/>
            <person name="Giraud T."/>
            <person name="Brygoo Y."/>
        </authorList>
    </citation>
    <scope>NUCLEOTIDE SEQUENCE [LARGE SCALE GENOMIC DNA]</scope>
    <source>
        <strain evidence="4">FM 013</strain>
    </source>
</reference>
<sequence>MSAKPLVKVDLFRVHKEYLIPGIAQTVHLAFSSDPLIQWLRPNAAPWAEQDTGRWSWQYRRIQRIMLGAEVFKTANVKLKQMTEDYPGNGRNQLSTDTPTSAVAALPGKESGTSSHEDDNVGAVVFLFPPPGRKPWSLSRIWLACRLWLLDLLAPAHDSGARDKRVKMLLDRHEASSKLLEARYSRQTLWYLEVVAVHPSLQSRGLGGGVMRWILEHVHDDPLYLECTRKENVAFYESFGFRVAEEVELVDGVSQTGEHVFKHWVMVHPGNSML</sequence>
<dbReference type="PROSITE" id="PS51186">
    <property type="entry name" value="GNAT"/>
    <property type="match status" value="1"/>
</dbReference>
<keyword evidence="4" id="KW-1185">Reference proteome</keyword>
<dbReference type="Proteomes" id="UP000053732">
    <property type="component" value="Unassembled WGS sequence"/>
</dbReference>
<gene>
    <name evidence="3" type="ORF">PCAMFM013_S020g000021</name>
</gene>
<evidence type="ECO:0000259" key="2">
    <source>
        <dbReference type="PROSITE" id="PS51186"/>
    </source>
</evidence>
<proteinExistence type="predicted"/>
<name>A0A0G4PKE2_PENC3</name>
<dbReference type="AlphaFoldDB" id="A0A0G4PKE2"/>
<dbReference type="InterPro" id="IPR000182">
    <property type="entry name" value="GNAT_dom"/>
</dbReference>
<dbReference type="PANTHER" id="PTHR42791:SF1">
    <property type="entry name" value="N-ACETYLTRANSFERASE DOMAIN-CONTAINING PROTEIN"/>
    <property type="match status" value="1"/>
</dbReference>
<feature type="domain" description="N-acetyltransferase" evidence="2">
    <location>
        <begin position="182"/>
        <end position="271"/>
    </location>
</feature>
<feature type="compositionally biased region" description="Polar residues" evidence="1">
    <location>
        <begin position="90"/>
        <end position="101"/>
    </location>
</feature>
<dbReference type="CDD" id="cd04301">
    <property type="entry name" value="NAT_SF"/>
    <property type="match status" value="1"/>
</dbReference>
<keyword evidence="3" id="KW-0808">Transferase</keyword>
<dbReference type="InterPro" id="IPR016181">
    <property type="entry name" value="Acyl_CoA_acyltransferase"/>
</dbReference>
<accession>A0A0G4PKE2</accession>
<dbReference type="EMBL" id="HG793153">
    <property type="protein sequence ID" value="CRL26862.1"/>
    <property type="molecule type" value="Genomic_DNA"/>
</dbReference>
<dbReference type="PANTHER" id="PTHR42791">
    <property type="entry name" value="GNAT FAMILY ACETYLTRANSFERASE"/>
    <property type="match status" value="1"/>
</dbReference>
<keyword evidence="3" id="KW-0012">Acyltransferase</keyword>
<evidence type="ECO:0000313" key="3">
    <source>
        <dbReference type="EMBL" id="CRL26862.1"/>
    </source>
</evidence>
<protein>
    <submittedName>
        <fullName evidence="3">Acyl-CoA N-acyltransferase</fullName>
    </submittedName>
</protein>
<evidence type="ECO:0000313" key="4">
    <source>
        <dbReference type="Proteomes" id="UP000053732"/>
    </source>
</evidence>
<dbReference type="InterPro" id="IPR052523">
    <property type="entry name" value="Trichothecene_AcTrans"/>
</dbReference>
<feature type="region of interest" description="Disordered" evidence="1">
    <location>
        <begin position="86"/>
        <end position="117"/>
    </location>
</feature>
<evidence type="ECO:0000256" key="1">
    <source>
        <dbReference type="SAM" id="MobiDB-lite"/>
    </source>
</evidence>
<organism evidence="3 4">
    <name type="scientific">Penicillium camemberti (strain FM 013)</name>
    <dbReference type="NCBI Taxonomy" id="1429867"/>
    <lineage>
        <taxon>Eukaryota</taxon>
        <taxon>Fungi</taxon>
        <taxon>Dikarya</taxon>
        <taxon>Ascomycota</taxon>
        <taxon>Pezizomycotina</taxon>
        <taxon>Eurotiomycetes</taxon>
        <taxon>Eurotiomycetidae</taxon>
        <taxon>Eurotiales</taxon>
        <taxon>Aspergillaceae</taxon>
        <taxon>Penicillium</taxon>
    </lineage>
</organism>
<dbReference type="GO" id="GO:0016747">
    <property type="term" value="F:acyltransferase activity, transferring groups other than amino-acyl groups"/>
    <property type="evidence" value="ECO:0007669"/>
    <property type="project" value="InterPro"/>
</dbReference>
<dbReference type="Pfam" id="PF13508">
    <property type="entry name" value="Acetyltransf_7"/>
    <property type="match status" value="1"/>
</dbReference>
<dbReference type="SUPFAM" id="SSF55729">
    <property type="entry name" value="Acyl-CoA N-acyltransferases (Nat)"/>
    <property type="match status" value="1"/>
</dbReference>
<dbReference type="Gene3D" id="3.40.630.30">
    <property type="match status" value="1"/>
</dbReference>